<dbReference type="GeneID" id="28857584"/>
<dbReference type="KEGG" id="pchm:VFPPC_15837"/>
<name>A0A179FSD8_METCM</name>
<dbReference type="EMBL" id="LSBJ02000003">
    <property type="protein sequence ID" value="OAQ68535.1"/>
    <property type="molecule type" value="Genomic_DNA"/>
</dbReference>
<gene>
    <name evidence="1" type="ORF">VFPPC_15837</name>
</gene>
<organism evidence="1 2">
    <name type="scientific">Pochonia chlamydosporia 170</name>
    <dbReference type="NCBI Taxonomy" id="1380566"/>
    <lineage>
        <taxon>Eukaryota</taxon>
        <taxon>Fungi</taxon>
        <taxon>Dikarya</taxon>
        <taxon>Ascomycota</taxon>
        <taxon>Pezizomycotina</taxon>
        <taxon>Sordariomycetes</taxon>
        <taxon>Hypocreomycetidae</taxon>
        <taxon>Hypocreales</taxon>
        <taxon>Clavicipitaceae</taxon>
        <taxon>Pochonia</taxon>
    </lineage>
</organism>
<proteinExistence type="predicted"/>
<sequence length="66" mass="7160">MSGPPIPCCSLKFRLELNQRTASPEKAINHPGSSSRAGSWTARSLQFAANCPRCLLVDLSMLEDQA</sequence>
<dbReference type="Proteomes" id="UP000078397">
    <property type="component" value="Unassembled WGS sequence"/>
</dbReference>
<comment type="caution">
    <text evidence="1">The sequence shown here is derived from an EMBL/GenBank/DDBJ whole genome shotgun (WGS) entry which is preliminary data.</text>
</comment>
<evidence type="ECO:0000313" key="1">
    <source>
        <dbReference type="EMBL" id="OAQ68535.1"/>
    </source>
</evidence>
<keyword evidence="2" id="KW-1185">Reference proteome</keyword>
<reference evidence="1 2" key="1">
    <citation type="journal article" date="2016" name="PLoS Pathog.">
        <title>Biosynthesis of antibiotic leucinostatins in bio-control fungus Purpureocillium lilacinum and their inhibition on phytophthora revealed by genome mining.</title>
        <authorList>
            <person name="Wang G."/>
            <person name="Liu Z."/>
            <person name="Lin R."/>
            <person name="Li E."/>
            <person name="Mao Z."/>
            <person name="Ling J."/>
            <person name="Yang Y."/>
            <person name="Yin W.B."/>
            <person name="Xie B."/>
        </authorList>
    </citation>
    <scope>NUCLEOTIDE SEQUENCE [LARGE SCALE GENOMIC DNA]</scope>
    <source>
        <strain evidence="1">170</strain>
    </source>
</reference>
<dbReference type="AlphaFoldDB" id="A0A179FSD8"/>
<protein>
    <submittedName>
        <fullName evidence="1">Uncharacterized protein</fullName>
    </submittedName>
</protein>
<dbReference type="RefSeq" id="XP_018145385.1">
    <property type="nucleotide sequence ID" value="XM_018293590.1"/>
</dbReference>
<accession>A0A179FSD8</accession>
<evidence type="ECO:0000313" key="2">
    <source>
        <dbReference type="Proteomes" id="UP000078397"/>
    </source>
</evidence>